<dbReference type="RefSeq" id="WP_281483150.1">
    <property type="nucleotide sequence ID" value="NZ_CP124543.1"/>
</dbReference>
<dbReference type="KEGG" id="hbq:QI031_29820"/>
<name>A0AAJ6NT09_9CYAN</name>
<gene>
    <name evidence="1" type="ORF">QI031_29820</name>
</gene>
<evidence type="ECO:0000313" key="2">
    <source>
        <dbReference type="Proteomes" id="UP001223520"/>
    </source>
</evidence>
<accession>A0AAJ6NT09</accession>
<organism evidence="1 2">
    <name type="scientific">Halotia branconii CENA392</name>
    <dbReference type="NCBI Taxonomy" id="1539056"/>
    <lineage>
        <taxon>Bacteria</taxon>
        <taxon>Bacillati</taxon>
        <taxon>Cyanobacteriota</taxon>
        <taxon>Cyanophyceae</taxon>
        <taxon>Nostocales</taxon>
        <taxon>Nodulariaceae</taxon>
        <taxon>Halotia</taxon>
    </lineage>
</organism>
<sequence length="53" mass="6115">MTLKQGIASYLRSRLTDGVLLWQVACEYLAASRKLESLGYDKSQAYQYIRDLQ</sequence>
<keyword evidence="2" id="KW-1185">Reference proteome</keyword>
<protein>
    <submittedName>
        <fullName evidence="1">Uncharacterized protein</fullName>
    </submittedName>
</protein>
<reference evidence="1 2" key="1">
    <citation type="journal article" date="2023" name="Limnol Oceanogr Lett">
        <title>Environmental adaptations by the intertidal Antarctic cyanobacterium Halotia branconii CENA392 as revealed using long-read genome sequencing.</title>
        <authorList>
            <person name="Dextro R.B."/>
            <person name="Delbaje E."/>
            <person name="Freitas P.N.N."/>
            <person name="Geraldes V."/>
            <person name="Pinto E."/>
            <person name="Long P.F."/>
            <person name="Fiore M.F."/>
        </authorList>
    </citation>
    <scope>NUCLEOTIDE SEQUENCE [LARGE SCALE GENOMIC DNA]</scope>
    <source>
        <strain evidence="1 2">CENA392</strain>
    </source>
</reference>
<proteinExistence type="predicted"/>
<dbReference type="EMBL" id="CP124543">
    <property type="protein sequence ID" value="WGV25863.1"/>
    <property type="molecule type" value="Genomic_DNA"/>
</dbReference>
<evidence type="ECO:0000313" key="1">
    <source>
        <dbReference type="EMBL" id="WGV25863.1"/>
    </source>
</evidence>
<dbReference type="AlphaFoldDB" id="A0AAJ6NT09"/>
<dbReference type="Proteomes" id="UP001223520">
    <property type="component" value="Chromosome"/>
</dbReference>